<dbReference type="InterPro" id="IPR034660">
    <property type="entry name" value="DinB/YfiT-like"/>
</dbReference>
<name>A0ABW3F814_9PROT</name>
<dbReference type="PANTHER" id="PTHR36922">
    <property type="entry name" value="BLL2446 PROTEIN"/>
    <property type="match status" value="1"/>
</dbReference>
<dbReference type="InterPro" id="IPR018531">
    <property type="entry name" value="DUF1993"/>
</dbReference>
<proteinExistence type="predicted"/>
<protein>
    <submittedName>
        <fullName evidence="1">DUF1993 family protein</fullName>
    </submittedName>
</protein>
<dbReference type="Proteomes" id="UP001597128">
    <property type="component" value="Unassembled WGS sequence"/>
</dbReference>
<gene>
    <name evidence="1" type="ORF">ACFQ1Z_13660</name>
</gene>
<evidence type="ECO:0000313" key="1">
    <source>
        <dbReference type="EMBL" id="MFD0914604.1"/>
    </source>
</evidence>
<comment type="caution">
    <text evidence="1">The sequence shown here is derived from an EMBL/GenBank/DDBJ whole genome shotgun (WGS) entry which is preliminary data.</text>
</comment>
<organism evidence="1 2">
    <name type="scientific">Methylophilus luteus</name>
    <dbReference type="NCBI Taxonomy" id="640108"/>
    <lineage>
        <taxon>Bacteria</taxon>
        <taxon>Pseudomonadati</taxon>
        <taxon>Pseudomonadota</taxon>
        <taxon>Betaproteobacteria</taxon>
        <taxon>Nitrosomonadales</taxon>
        <taxon>Methylophilaceae</taxon>
        <taxon>Methylophilus</taxon>
    </lineage>
</organism>
<evidence type="ECO:0000313" key="2">
    <source>
        <dbReference type="Proteomes" id="UP001597128"/>
    </source>
</evidence>
<reference evidence="2" key="1">
    <citation type="journal article" date="2019" name="Int. J. Syst. Evol. Microbiol.">
        <title>The Global Catalogue of Microorganisms (GCM) 10K type strain sequencing project: providing services to taxonomists for standard genome sequencing and annotation.</title>
        <authorList>
            <consortium name="The Broad Institute Genomics Platform"/>
            <consortium name="The Broad Institute Genome Sequencing Center for Infectious Disease"/>
            <person name="Wu L."/>
            <person name="Ma J."/>
        </authorList>
    </citation>
    <scope>NUCLEOTIDE SEQUENCE [LARGE SCALE GENOMIC DNA]</scope>
    <source>
        <strain evidence="2">CCUG 58412</strain>
    </source>
</reference>
<dbReference type="PANTHER" id="PTHR36922:SF1">
    <property type="entry name" value="DUF1993 DOMAIN-CONTAINING PROTEIN"/>
    <property type="match status" value="1"/>
</dbReference>
<dbReference type="RefSeq" id="WP_379058630.1">
    <property type="nucleotide sequence ID" value="NZ_JBHTKB010000003.1"/>
</dbReference>
<dbReference type="Gene3D" id="1.20.120.450">
    <property type="entry name" value="dinb family like domain"/>
    <property type="match status" value="1"/>
</dbReference>
<keyword evidence="2" id="KW-1185">Reference proteome</keyword>
<dbReference type="EMBL" id="JBHTKB010000003">
    <property type="protein sequence ID" value="MFD0914604.1"/>
    <property type="molecule type" value="Genomic_DNA"/>
</dbReference>
<dbReference type="SUPFAM" id="SSF109854">
    <property type="entry name" value="DinB/YfiT-like putative metalloenzymes"/>
    <property type="match status" value="1"/>
</dbReference>
<dbReference type="Pfam" id="PF09351">
    <property type="entry name" value="DUF1993"/>
    <property type="match status" value="1"/>
</dbReference>
<accession>A0ABW3F814</accession>
<sequence length="167" mass="18795">MHLYDVSIAPLLRNLQNLKHILQQGELYAEQKKVAPEVLLNSRLSVDMYPLTNQVQLVSDMSKGAGARLAGLAIPQYADDETSFAMLYARIDKTVDFLAQIQPEQLAGAESKQVVLTIRKAELSFTGLDYLEKWVMPNVYFHSTTAYNILRHLGVPLGKTDYLGQKR</sequence>